<accession>A0A2C5Y8R4</accession>
<evidence type="ECO:0000313" key="2">
    <source>
        <dbReference type="EMBL" id="PHH63642.1"/>
    </source>
</evidence>
<dbReference type="OrthoDB" id="4917004at2759"/>
<feature type="region of interest" description="Disordered" evidence="1">
    <location>
        <begin position="118"/>
        <end position="195"/>
    </location>
</feature>
<keyword evidence="3" id="KW-1185">Reference proteome</keyword>
<feature type="compositionally biased region" description="Basic and acidic residues" evidence="1">
    <location>
        <begin position="144"/>
        <end position="165"/>
    </location>
</feature>
<reference evidence="2 3" key="1">
    <citation type="submission" date="2017-06" db="EMBL/GenBank/DDBJ databases">
        <title>Ant-infecting Ophiocordyceps genomes reveal a high diversity of potential behavioral manipulation genes and a possible major role for enterotoxins.</title>
        <authorList>
            <person name="De Bekker C."/>
            <person name="Evans H.C."/>
            <person name="Brachmann A."/>
            <person name="Hughes D.P."/>
        </authorList>
    </citation>
    <scope>NUCLEOTIDE SEQUENCE [LARGE SCALE GENOMIC DNA]</scope>
    <source>
        <strain evidence="2 3">Map64</strain>
    </source>
</reference>
<name>A0A2C5Y8R4_9HYPO</name>
<gene>
    <name evidence="2" type="ORF">CDD81_5623</name>
</gene>
<comment type="caution">
    <text evidence="2">The sequence shown here is derived from an EMBL/GenBank/DDBJ whole genome shotgun (WGS) entry which is preliminary data.</text>
</comment>
<dbReference type="AlphaFoldDB" id="A0A2C5Y8R4"/>
<feature type="compositionally biased region" description="Basic residues" evidence="1">
    <location>
        <begin position="126"/>
        <end position="137"/>
    </location>
</feature>
<proteinExistence type="predicted"/>
<dbReference type="EMBL" id="NJET01000045">
    <property type="protein sequence ID" value="PHH63642.1"/>
    <property type="molecule type" value="Genomic_DNA"/>
</dbReference>
<dbReference type="STRING" id="1399860.A0A2C5Y8R4"/>
<evidence type="ECO:0000313" key="3">
    <source>
        <dbReference type="Proteomes" id="UP000226192"/>
    </source>
</evidence>
<protein>
    <submittedName>
        <fullName evidence="2">Uncharacterized protein</fullName>
    </submittedName>
</protein>
<evidence type="ECO:0000256" key="1">
    <source>
        <dbReference type="SAM" id="MobiDB-lite"/>
    </source>
</evidence>
<dbReference type="Proteomes" id="UP000226192">
    <property type="component" value="Unassembled WGS sequence"/>
</dbReference>
<organism evidence="2 3">
    <name type="scientific">Ophiocordyceps australis</name>
    <dbReference type="NCBI Taxonomy" id="1399860"/>
    <lineage>
        <taxon>Eukaryota</taxon>
        <taxon>Fungi</taxon>
        <taxon>Dikarya</taxon>
        <taxon>Ascomycota</taxon>
        <taxon>Pezizomycotina</taxon>
        <taxon>Sordariomycetes</taxon>
        <taxon>Hypocreomycetidae</taxon>
        <taxon>Hypocreales</taxon>
        <taxon>Ophiocordycipitaceae</taxon>
        <taxon>Ophiocordyceps</taxon>
    </lineage>
</organism>
<sequence length="752" mass="83810">MMPDIIKAGSEQFKRQNIAEAMNKGAGRAKYETIKGPDFEGFDRKKLWVAKVNNINEKPSQNIRVVYSGDKFVGLVDVSDPEFCFCSKQKPLSNPPSVQQQLKRAKRANLCSCGEMEERIDENGKKGPRRNQSRKRPSKGENTSTHEAKSPHSEEAKSSHGEDAKSPSSQEAMGAKDKGSKELEEENTISAQMDRTQKIKTARLANEISDQEFTKLATRRGLDKVVQEKWQKSLSQVRQLVGYKALDAESPRLSISSLKLGAMGSGGLAIGATMWAASLVDAFTHDTSGWERSEAITAIIPFVGCTTTAAADVAHGSLDSNMVLDTSLCFLGDALLLTPAWPAGVVVHVVRAILSQFTPPDVPSLEAMKKTRDEAWSKYLDDRVYTFIYSHPRLYREGGFGAQIEATLAIEELAVLSQSAQTIGAVGALGQSVQETHSNENRWRIIANVQAAISKTLRATSREIARRQRATLMDIARKLHADTNLSLKTTADRFNEAFSGNMTSWEMVARYTQTYTGDPEIPGMSLNNQDDVRNELGEIAACLRKTPLKIPSLFELAFVVGQSKGLVALHEETLSIQGYIRAKMSETRGRRASNYQINLIALRHTLAVAQLLRGTRQQDALPIDLDNLDAEHVEELHLLITLKYGWIYDDCKSKLTDKLFGGAKHWSREQYGRVFKFFTHPVKLPIFFEAETVPYIALVLGLEEKLVENLMEEMKQWLMRKNTAHAIFEALSRKAAEAGKKVKELNLEHFHK</sequence>